<evidence type="ECO:0000256" key="1">
    <source>
        <dbReference type="ARBA" id="ARBA00010528"/>
    </source>
</evidence>
<name>A0A915SSX4_9ARCH</name>
<keyword evidence="3" id="KW-0687">Ribonucleoprotein</keyword>
<sequence length="275" mass="31725">MDKNVSIYDKEGNKIKDIELPTHFSFKVREDIVWKAFRVYMFNSRQPYGTFKEAGLQSSAWTYKRRHRYRSSYGRGISRDPRAVIARVGGGFIWVARVVPHAVKGRRAHPPKAEKDWSRKINKKEKIIAILSAISGSADPYFLSNRYTRSFEYLKDSINRYGLPLIISNLEELNRAKDYRTLLEKFNLFSFVNYIKLNKKQRAGKGKLRGRRVKKNRGILFVLSSGANVPSISMDGVEIVSIDNINVDKLAPGGKVGRYIVWSEKAIEDLRKLYI</sequence>
<dbReference type="GO" id="GO:1990904">
    <property type="term" value="C:ribonucleoprotein complex"/>
    <property type="evidence" value="ECO:0007669"/>
    <property type="project" value="UniProtKB-KW"/>
</dbReference>
<dbReference type="Gene3D" id="3.40.1370.10">
    <property type="match status" value="1"/>
</dbReference>
<dbReference type="PANTHER" id="PTHR19431">
    <property type="entry name" value="60S RIBOSOMAL PROTEIN L4"/>
    <property type="match status" value="1"/>
</dbReference>
<dbReference type="InterPro" id="IPR023574">
    <property type="entry name" value="Ribosomal_uL4_dom_sf"/>
</dbReference>
<dbReference type="Pfam" id="PF00573">
    <property type="entry name" value="Ribosomal_L4"/>
    <property type="match status" value="1"/>
</dbReference>
<accession>A0A915SSX4</accession>
<protein>
    <submittedName>
        <fullName evidence="4">50S ribosomal protein L4</fullName>
    </submittedName>
</protein>
<evidence type="ECO:0000256" key="3">
    <source>
        <dbReference type="ARBA" id="ARBA00023274"/>
    </source>
</evidence>
<dbReference type="EMBL" id="AP019769">
    <property type="protein sequence ID" value="BBL45681.1"/>
    <property type="molecule type" value="Genomic_DNA"/>
</dbReference>
<organism evidence="4 5">
    <name type="scientific">Nanobdella aerobiophila</name>
    <dbReference type="NCBI Taxonomy" id="2586965"/>
    <lineage>
        <taxon>Archaea</taxon>
        <taxon>Nanobdellota</taxon>
        <taxon>Nanobdellia</taxon>
        <taxon>Nanobdellales</taxon>
        <taxon>Nanobdellaceae</taxon>
        <taxon>Nanobdella</taxon>
    </lineage>
</organism>
<evidence type="ECO:0000313" key="4">
    <source>
        <dbReference type="EMBL" id="BBL45681.1"/>
    </source>
</evidence>
<dbReference type="InterPro" id="IPR002136">
    <property type="entry name" value="Ribosomal_uL4"/>
</dbReference>
<dbReference type="InterPro" id="IPR045240">
    <property type="entry name" value="Ribosomal_uL4_euk/arch"/>
</dbReference>
<evidence type="ECO:0000313" key="5">
    <source>
        <dbReference type="Proteomes" id="UP001055553"/>
    </source>
</evidence>
<keyword evidence="5" id="KW-1185">Reference proteome</keyword>
<dbReference type="RefSeq" id="WP_258392996.1">
    <property type="nucleotide sequence ID" value="NZ_AP019769.1"/>
</dbReference>
<keyword evidence="2 4" id="KW-0689">Ribosomal protein</keyword>
<gene>
    <name evidence="4" type="ORF">MJ1_0528</name>
</gene>
<dbReference type="KEGG" id="naer:MJ1_0528"/>
<dbReference type="GeneID" id="74568475"/>
<dbReference type="GO" id="GO:0005840">
    <property type="term" value="C:ribosome"/>
    <property type="evidence" value="ECO:0007669"/>
    <property type="project" value="UniProtKB-KW"/>
</dbReference>
<dbReference type="AlphaFoldDB" id="A0A915SSX4"/>
<dbReference type="GO" id="GO:0003735">
    <property type="term" value="F:structural constituent of ribosome"/>
    <property type="evidence" value="ECO:0007669"/>
    <property type="project" value="InterPro"/>
</dbReference>
<evidence type="ECO:0000256" key="2">
    <source>
        <dbReference type="ARBA" id="ARBA00022980"/>
    </source>
</evidence>
<comment type="similarity">
    <text evidence="1">Belongs to the universal ribosomal protein uL4 family.</text>
</comment>
<proteinExistence type="inferred from homology"/>
<dbReference type="SUPFAM" id="SSF52166">
    <property type="entry name" value="Ribosomal protein L4"/>
    <property type="match status" value="1"/>
</dbReference>
<dbReference type="GO" id="GO:0006412">
    <property type="term" value="P:translation"/>
    <property type="evidence" value="ECO:0007669"/>
    <property type="project" value="InterPro"/>
</dbReference>
<dbReference type="Proteomes" id="UP001055553">
    <property type="component" value="Chromosome"/>
</dbReference>
<reference evidence="5" key="1">
    <citation type="journal article" date="2022" name="Int. J. Syst. Evol. Microbiol.">
        <title>Nanobdella aerobiophila gen. nov., sp. nov., a thermoacidophilic, obligate ectosymbiotic archaeon, and proposal of Nanobdellaceae fam. nov., Nanobdellales ord. nov. and Nanobdellia class. nov.</title>
        <authorList>
            <person name="Kato S."/>
            <person name="Ogasawara A."/>
            <person name="Itoh T."/>
            <person name="Sakai H.D."/>
            <person name="Shimizu M."/>
            <person name="Yuki M."/>
            <person name="Kaneko M."/>
            <person name="Takashina T."/>
            <person name="Ohkuma M."/>
        </authorList>
    </citation>
    <scope>NUCLEOTIDE SEQUENCE [LARGE SCALE GENOMIC DNA]</scope>
    <source>
        <strain evidence="5">MJ1</strain>
    </source>
</reference>